<sequence length="62" mass="7172">MTMREQAGWLALHPISRDQPMNRADILNIPIECGSTEDFHINQSMSTTRLQELRSEDWSGQK</sequence>
<proteinExistence type="predicted"/>
<reference evidence="1" key="1">
    <citation type="submission" date="2014-12" db="EMBL/GenBank/DDBJ databases">
        <title>Insight into the proteome of Arion vulgaris.</title>
        <authorList>
            <person name="Aradska J."/>
            <person name="Bulat T."/>
            <person name="Smidak R."/>
            <person name="Sarate P."/>
            <person name="Gangsoo J."/>
            <person name="Sialana F."/>
            <person name="Bilban M."/>
            <person name="Lubec G."/>
        </authorList>
    </citation>
    <scope>NUCLEOTIDE SEQUENCE</scope>
    <source>
        <tissue evidence="1">Skin</tissue>
    </source>
</reference>
<organism evidence="1">
    <name type="scientific">Arion vulgaris</name>
    <dbReference type="NCBI Taxonomy" id="1028688"/>
    <lineage>
        <taxon>Eukaryota</taxon>
        <taxon>Metazoa</taxon>
        <taxon>Spiralia</taxon>
        <taxon>Lophotrochozoa</taxon>
        <taxon>Mollusca</taxon>
        <taxon>Gastropoda</taxon>
        <taxon>Heterobranchia</taxon>
        <taxon>Euthyneura</taxon>
        <taxon>Panpulmonata</taxon>
        <taxon>Eupulmonata</taxon>
        <taxon>Stylommatophora</taxon>
        <taxon>Helicina</taxon>
        <taxon>Arionoidea</taxon>
        <taxon>Arionidae</taxon>
        <taxon>Arion</taxon>
    </lineage>
</organism>
<gene>
    <name evidence="1" type="primary">ORF170722</name>
</gene>
<protein>
    <submittedName>
        <fullName evidence="1">Uncharacterized protein</fullName>
    </submittedName>
</protein>
<accession>A0A0B7B8Q7</accession>
<dbReference type="EMBL" id="HACG01042528">
    <property type="protein sequence ID" value="CEK89393.1"/>
    <property type="molecule type" value="Transcribed_RNA"/>
</dbReference>
<dbReference type="AlphaFoldDB" id="A0A0B7B8Q7"/>
<feature type="non-terminal residue" evidence="1">
    <location>
        <position position="62"/>
    </location>
</feature>
<evidence type="ECO:0000313" key="1">
    <source>
        <dbReference type="EMBL" id="CEK89393.1"/>
    </source>
</evidence>
<name>A0A0B7B8Q7_9EUPU</name>